<dbReference type="Proteomes" id="UP000595426">
    <property type="component" value="Chromosome"/>
</dbReference>
<name>A0A7T7UWI6_9FLAO</name>
<keyword evidence="1" id="KW-0812">Transmembrane</keyword>
<evidence type="ECO:0000256" key="1">
    <source>
        <dbReference type="SAM" id="Phobius"/>
    </source>
</evidence>
<keyword evidence="3" id="KW-1185">Reference proteome</keyword>
<dbReference type="EMBL" id="CP067018">
    <property type="protein sequence ID" value="QQN57510.1"/>
    <property type="molecule type" value="Genomic_DNA"/>
</dbReference>
<proteinExistence type="predicted"/>
<sequence length="105" mass="13296">MKKYRIKLWIISLWCYIWYKPHYVLHVEKDEDDDEEYEEHRYYVKKRVIPWILLFPIVAIPLFIYGGLKALFDYFAFIFTWYKHWITVRQKEIDFKTKLDIVRRL</sequence>
<dbReference type="GeneID" id="93131818"/>
<dbReference type="KEGG" id="egm:AYC65_02835"/>
<keyword evidence="1" id="KW-0472">Membrane</keyword>
<protein>
    <submittedName>
        <fullName evidence="2">Uncharacterized protein</fullName>
    </submittedName>
</protein>
<evidence type="ECO:0000313" key="3">
    <source>
        <dbReference type="Proteomes" id="UP000595426"/>
    </source>
</evidence>
<evidence type="ECO:0000313" key="2">
    <source>
        <dbReference type="EMBL" id="QQN57510.1"/>
    </source>
</evidence>
<feature type="transmembrane region" description="Helical" evidence="1">
    <location>
        <begin position="48"/>
        <end position="65"/>
    </location>
</feature>
<accession>A0A7T7UWI6</accession>
<gene>
    <name evidence="2" type="ORF">I6H88_13760</name>
</gene>
<keyword evidence="1" id="KW-1133">Transmembrane helix</keyword>
<reference evidence="2 3" key="1">
    <citation type="submission" date="2020-12" db="EMBL/GenBank/DDBJ databases">
        <title>FDA dAtabase for Regulatory Grade micrObial Sequences (FDA-ARGOS): Supporting development and validation of Infectious Disease Dx tests.</title>
        <authorList>
            <person name="Kerrigan L."/>
            <person name="Long C."/>
            <person name="Tallon L."/>
            <person name="Sadzewicz L."/>
            <person name="Zhao X."/>
            <person name="Boylan J."/>
            <person name="Ott S."/>
            <person name="Bowen H."/>
            <person name="Vavikolanu K."/>
            <person name="Mehta A."/>
            <person name="Aluvathingal J."/>
            <person name="Nadendla S."/>
            <person name="Yan Y."/>
            <person name="Sichtig H."/>
        </authorList>
    </citation>
    <scope>NUCLEOTIDE SEQUENCE [LARGE SCALE GENOMIC DNA]</scope>
    <source>
        <strain evidence="2 3">FDAARGOS_1031</strain>
    </source>
</reference>
<dbReference type="AlphaFoldDB" id="A0A7T7UWI6"/>
<dbReference type="RefSeq" id="WP_034871279.1">
    <property type="nucleotide sequence ID" value="NZ_CBCSDR010000005.1"/>
</dbReference>
<organism evidence="2 3">
    <name type="scientific">Elizabethkingia bruuniana</name>
    <dbReference type="NCBI Taxonomy" id="1756149"/>
    <lineage>
        <taxon>Bacteria</taxon>
        <taxon>Pseudomonadati</taxon>
        <taxon>Bacteroidota</taxon>
        <taxon>Flavobacteriia</taxon>
        <taxon>Flavobacteriales</taxon>
        <taxon>Weeksellaceae</taxon>
        <taxon>Elizabethkingia</taxon>
    </lineage>
</organism>